<keyword evidence="3" id="KW-1185">Reference proteome</keyword>
<reference evidence="2 3" key="1">
    <citation type="journal article" date="2014" name="Int. J. Syst. Evol. Microbiol.">
        <title>Rhodoluna lacicola gen. nov., sp. nov., a planktonic freshwater bacterium with stream-lined genome.</title>
        <authorList>
            <person name="Hahn M."/>
            <person name="Schmidt J."/>
            <person name="Taipale S.J."/>
            <person name="Doolittle W.F."/>
            <person name="Koll U."/>
        </authorList>
    </citation>
    <scope>NUCLEOTIDE SEQUENCE [LARGE SCALE GENOMIC DNA]</scope>
    <source>
        <strain evidence="2 3">MWH-Ta8</strain>
    </source>
</reference>
<dbReference type="RefSeq" id="WP_038502593.1">
    <property type="nucleotide sequence ID" value="NZ_AP026911.1"/>
</dbReference>
<dbReference type="HOGENOM" id="CLU_1407792_0_0_11"/>
<name>A0A060JM87_9MICO</name>
<evidence type="ECO:0000313" key="2">
    <source>
        <dbReference type="EMBL" id="AIC47668.1"/>
    </source>
</evidence>
<protein>
    <recommendedName>
        <fullName evidence="4">Cell division protein FtsL</fullName>
    </recommendedName>
</protein>
<dbReference type="STRING" id="529884.Rhola_00008660"/>
<evidence type="ECO:0000256" key="1">
    <source>
        <dbReference type="SAM" id="Phobius"/>
    </source>
</evidence>
<dbReference type="Proteomes" id="UP000067708">
    <property type="component" value="Chromosome"/>
</dbReference>
<gene>
    <name evidence="2" type="ORF">Rhola_00008660</name>
</gene>
<evidence type="ECO:0000313" key="3">
    <source>
        <dbReference type="Proteomes" id="UP000067708"/>
    </source>
</evidence>
<dbReference type="KEGG" id="rla:Rhola_00008660"/>
<feature type="transmembrane region" description="Helical" evidence="1">
    <location>
        <begin position="37"/>
        <end position="58"/>
    </location>
</feature>
<keyword evidence="1" id="KW-0812">Transmembrane</keyword>
<dbReference type="eggNOG" id="COG2919">
    <property type="taxonomic scope" value="Bacteria"/>
</dbReference>
<keyword evidence="1" id="KW-1133">Transmembrane helix</keyword>
<keyword evidence="1" id="KW-0472">Membrane</keyword>
<dbReference type="AlphaFoldDB" id="A0A060JM87"/>
<sequence length="193" mass="19860">MSAIRLATPNRQVTPARAQLRAVSVANSRATKVNTKLVSLLTFGALSIAFANLVLHILTSSSVYELASLQQQARELNTTSQIIADEVDSLSSQQNLSNSAQKLGMIANANPVFLSIAEQKVYGKPTAALNTDGRVAKNLIANSAMTAVSTGLSASVASADAAPDKPAANVANQKPAAVQVISNGGAIPASPTH</sequence>
<dbReference type="EMBL" id="CP007490">
    <property type="protein sequence ID" value="AIC47668.1"/>
    <property type="molecule type" value="Genomic_DNA"/>
</dbReference>
<organism evidence="2 3">
    <name type="scientific">Rhodoluna lacicola</name>
    <dbReference type="NCBI Taxonomy" id="529884"/>
    <lineage>
        <taxon>Bacteria</taxon>
        <taxon>Bacillati</taxon>
        <taxon>Actinomycetota</taxon>
        <taxon>Actinomycetes</taxon>
        <taxon>Micrococcales</taxon>
        <taxon>Microbacteriaceae</taxon>
        <taxon>Luna cluster</taxon>
        <taxon>Luna-1 subcluster</taxon>
        <taxon>Rhodoluna</taxon>
    </lineage>
</organism>
<dbReference type="OrthoDB" id="4792842at2"/>
<proteinExistence type="predicted"/>
<evidence type="ECO:0008006" key="4">
    <source>
        <dbReference type="Google" id="ProtNLM"/>
    </source>
</evidence>
<accession>A0A060JM87</accession>